<dbReference type="EMBL" id="JAPDRQ010000004">
    <property type="protein sequence ID" value="KAJ9664241.1"/>
    <property type="molecule type" value="Genomic_DNA"/>
</dbReference>
<gene>
    <name evidence="1" type="ORF">H2198_000459</name>
</gene>
<evidence type="ECO:0000313" key="2">
    <source>
        <dbReference type="Proteomes" id="UP001172386"/>
    </source>
</evidence>
<organism evidence="1 2">
    <name type="scientific">Neophaeococcomyces mojaviensis</name>
    <dbReference type="NCBI Taxonomy" id="3383035"/>
    <lineage>
        <taxon>Eukaryota</taxon>
        <taxon>Fungi</taxon>
        <taxon>Dikarya</taxon>
        <taxon>Ascomycota</taxon>
        <taxon>Pezizomycotina</taxon>
        <taxon>Eurotiomycetes</taxon>
        <taxon>Chaetothyriomycetidae</taxon>
        <taxon>Chaetothyriales</taxon>
        <taxon>Chaetothyriales incertae sedis</taxon>
        <taxon>Neophaeococcomyces</taxon>
    </lineage>
</organism>
<dbReference type="Proteomes" id="UP001172386">
    <property type="component" value="Unassembled WGS sequence"/>
</dbReference>
<sequence length="230" mass="25361">MSSRFVAAGGTDVEPPPENDDWAKARKQVDDSKKLKVDASGTQEGGKSLYEHLQAQKVAKQEAFEEAARVRNQFRPLDDSEVEFLESVEQSQRAQAATVRKETAEQLDVFRKERAAAEQLAREDALKQAEQPAQTKNDQDTWATTKKRRRAHGDDNKDEVMKLRRISATGNGPKRLVEQIDAARISPKKSPTETSKAVVSDVKPVPAPEKATSTAKPASTLVDYGSDSDS</sequence>
<keyword evidence="2" id="KW-1185">Reference proteome</keyword>
<reference evidence="1" key="1">
    <citation type="submission" date="2022-10" db="EMBL/GenBank/DDBJ databases">
        <title>Culturing micro-colonial fungi from biological soil crusts in the Mojave desert and describing Neophaeococcomyces mojavensis, and introducing the new genera and species Taxawa tesnikishii.</title>
        <authorList>
            <person name="Kurbessoian T."/>
            <person name="Stajich J.E."/>
        </authorList>
    </citation>
    <scope>NUCLEOTIDE SEQUENCE</scope>
    <source>
        <strain evidence="1">JES_112</strain>
    </source>
</reference>
<proteinExistence type="predicted"/>
<protein>
    <submittedName>
        <fullName evidence="1">Uncharacterized protein</fullName>
    </submittedName>
</protein>
<name>A0ACC3AK36_9EURO</name>
<accession>A0ACC3AK36</accession>
<comment type="caution">
    <text evidence="1">The sequence shown here is derived from an EMBL/GenBank/DDBJ whole genome shotgun (WGS) entry which is preliminary data.</text>
</comment>
<evidence type="ECO:0000313" key="1">
    <source>
        <dbReference type="EMBL" id="KAJ9664241.1"/>
    </source>
</evidence>